<dbReference type="STRING" id="421072.SAMN04488097_3066"/>
<evidence type="ECO:0000313" key="2">
    <source>
        <dbReference type="EMBL" id="KFC22561.1"/>
    </source>
</evidence>
<evidence type="ECO:0000313" key="3">
    <source>
        <dbReference type="Proteomes" id="UP000028623"/>
    </source>
</evidence>
<name>A0A085BJB6_9FLAO</name>
<evidence type="ECO:0000256" key="1">
    <source>
        <dbReference type="SAM" id="Phobius"/>
    </source>
</evidence>
<reference evidence="2 3" key="1">
    <citation type="submission" date="2014-07" db="EMBL/GenBank/DDBJ databases">
        <title>Epilithonimonas lactis LMG 22401 Genome.</title>
        <authorList>
            <person name="Pipes S.E."/>
            <person name="Stropko S.J."/>
        </authorList>
    </citation>
    <scope>NUCLEOTIDE SEQUENCE [LARGE SCALE GENOMIC DNA]</scope>
    <source>
        <strain evidence="2 3">LMG 24401</strain>
    </source>
</reference>
<accession>A0A085BJB6</accession>
<protein>
    <submittedName>
        <fullName evidence="2">Uncharacterized protein</fullName>
    </submittedName>
</protein>
<keyword evidence="3" id="KW-1185">Reference proteome</keyword>
<keyword evidence="1" id="KW-1133">Transmembrane helix</keyword>
<keyword evidence="1" id="KW-0472">Membrane</keyword>
<sequence>MKTFYKVFLAVFIFSIAVSLYALDWQAGFMDDENTKFIFSISAGILGIIVVYILHLWSKLAEKK</sequence>
<proteinExistence type="predicted"/>
<dbReference type="AlphaFoldDB" id="A0A085BJB6"/>
<dbReference type="RefSeq" id="WP_034974512.1">
    <property type="nucleotide sequence ID" value="NZ_FOFI01000004.1"/>
</dbReference>
<comment type="caution">
    <text evidence="2">The sequence shown here is derived from an EMBL/GenBank/DDBJ whole genome shotgun (WGS) entry which is preliminary data.</text>
</comment>
<dbReference type="OrthoDB" id="1448612at2"/>
<organism evidence="2 3">
    <name type="scientific">Epilithonimonas lactis</name>
    <dbReference type="NCBI Taxonomy" id="421072"/>
    <lineage>
        <taxon>Bacteria</taxon>
        <taxon>Pseudomonadati</taxon>
        <taxon>Bacteroidota</taxon>
        <taxon>Flavobacteriia</taxon>
        <taxon>Flavobacteriales</taxon>
        <taxon>Weeksellaceae</taxon>
        <taxon>Chryseobacterium group</taxon>
        <taxon>Epilithonimonas</taxon>
    </lineage>
</organism>
<gene>
    <name evidence="2" type="ORF">IO89_05770</name>
</gene>
<dbReference type="eggNOG" id="ENOG50337JS">
    <property type="taxonomic scope" value="Bacteria"/>
</dbReference>
<keyword evidence="1" id="KW-0812">Transmembrane</keyword>
<dbReference type="EMBL" id="JPLY01000002">
    <property type="protein sequence ID" value="KFC22561.1"/>
    <property type="molecule type" value="Genomic_DNA"/>
</dbReference>
<feature type="transmembrane region" description="Helical" evidence="1">
    <location>
        <begin position="38"/>
        <end position="57"/>
    </location>
</feature>
<dbReference type="Proteomes" id="UP000028623">
    <property type="component" value="Unassembled WGS sequence"/>
</dbReference>